<feature type="coiled-coil region" evidence="1">
    <location>
        <begin position="230"/>
        <end position="257"/>
    </location>
</feature>
<reference evidence="4 5" key="1">
    <citation type="journal article" date="2019" name="Vet. Microbiol.">
        <title>Genetic characterization of susceptible and multi-drug resistant Mannheimia haemolytica isolated from high-risk stocker calves prior to and after antimicrobial metaphylaxis.</title>
        <authorList>
            <person name="Snyder E.R."/>
            <person name="Alvarez-Narvaez S."/>
            <person name="Credille B.C."/>
        </authorList>
    </citation>
    <scope>NUCLEOTIDE SEQUENCE [LARGE SCALE GENOMIC DNA]</scope>
    <source>
        <strain evidence="3 4">UGA-R5-128-1</strain>
        <strain evidence="2 5">UGA-R7-163-1</strain>
    </source>
</reference>
<protein>
    <recommendedName>
        <fullName evidence="6">DUF1351 domain-containing protein</fullName>
    </recommendedName>
</protein>
<dbReference type="RefSeq" id="WP_006253370.1">
    <property type="nucleotide sequence ID" value="NZ_CP011098.1"/>
</dbReference>
<evidence type="ECO:0000313" key="4">
    <source>
        <dbReference type="Proteomes" id="UP000315164"/>
    </source>
</evidence>
<organism evidence="3 4">
    <name type="scientific">Mannheimia haemolytica</name>
    <name type="common">Pasteurella haemolytica</name>
    <dbReference type="NCBI Taxonomy" id="75985"/>
    <lineage>
        <taxon>Bacteria</taxon>
        <taxon>Pseudomonadati</taxon>
        <taxon>Pseudomonadota</taxon>
        <taxon>Gammaproteobacteria</taxon>
        <taxon>Pasteurellales</taxon>
        <taxon>Pasteurellaceae</taxon>
        <taxon>Mannheimia</taxon>
    </lineage>
</organism>
<name>A0A248ZYT5_MANHA</name>
<proteinExistence type="predicted"/>
<accession>A0A248ZYT5</accession>
<dbReference type="EMBL" id="VAJB01000051">
    <property type="protein sequence ID" value="TRB71678.1"/>
    <property type="molecule type" value="Genomic_DNA"/>
</dbReference>
<dbReference type="Proteomes" id="UP000315164">
    <property type="component" value="Unassembled WGS sequence"/>
</dbReference>
<keyword evidence="1" id="KW-0175">Coiled coil</keyword>
<dbReference type="EMBL" id="VAJI01000061">
    <property type="protein sequence ID" value="TRB33974.1"/>
    <property type="molecule type" value="Genomic_DNA"/>
</dbReference>
<evidence type="ECO:0000256" key="1">
    <source>
        <dbReference type="SAM" id="Coils"/>
    </source>
</evidence>
<dbReference type="AlphaFoldDB" id="A0A248ZYT5"/>
<evidence type="ECO:0000313" key="2">
    <source>
        <dbReference type="EMBL" id="TRB33974.1"/>
    </source>
</evidence>
<keyword evidence="5" id="KW-1185">Reference proteome</keyword>
<gene>
    <name evidence="3" type="ORF">FEA53_13200</name>
    <name evidence="2" type="ORF">FEB89_13365</name>
</gene>
<evidence type="ECO:0000313" key="5">
    <source>
        <dbReference type="Proteomes" id="UP000318394"/>
    </source>
</evidence>
<dbReference type="Proteomes" id="UP000318394">
    <property type="component" value="Unassembled WGS sequence"/>
</dbReference>
<comment type="caution">
    <text evidence="3">The sequence shown here is derived from an EMBL/GenBank/DDBJ whole genome shotgun (WGS) entry which is preliminary data.</text>
</comment>
<dbReference type="GeneID" id="67369172"/>
<sequence length="316" mass="35363">MTTANQQFELILKTESRVVSTNLQTFEEQANQYLATLTTTFETDDDFAKAKEEVKELESIEKKIRDAIKQTQTGEIAELVLTAEQIAERFRQERLTRDKLVKSKETEIKKQIADKAIEEITDTRNKLVKVSDISLALEITMPKHGIANRIAEAQKNKRTIDSLTKAVNAEKALIISEMSVEIGRLTERLEQLAAKSAYLFPDAVKLIATQDDLAPIIQQRLAEEAEREAAIKAKAEADKVQAEAKAITDKMERKQAVENPQNVAKMNIEEPAQTDGPLGDFIITIRLNQTIQTNAVSIARELKAKFGDSVSLNKAK</sequence>
<evidence type="ECO:0000313" key="3">
    <source>
        <dbReference type="EMBL" id="TRB71678.1"/>
    </source>
</evidence>
<dbReference type="OrthoDB" id="5676676at2"/>
<evidence type="ECO:0008006" key="6">
    <source>
        <dbReference type="Google" id="ProtNLM"/>
    </source>
</evidence>
<dbReference type="KEGG" id="mhaq:WC39_05515"/>
<dbReference type="KEGG" id="mhay:VK67_05760"/>